<proteinExistence type="predicted"/>
<keyword evidence="2" id="KW-1185">Reference proteome</keyword>
<name>A0A9J5XPW2_SOLCO</name>
<dbReference type="AlphaFoldDB" id="A0A9J5XPW2"/>
<organism evidence="1 2">
    <name type="scientific">Solanum commersonii</name>
    <name type="common">Commerson's wild potato</name>
    <name type="synonym">Commerson's nightshade</name>
    <dbReference type="NCBI Taxonomy" id="4109"/>
    <lineage>
        <taxon>Eukaryota</taxon>
        <taxon>Viridiplantae</taxon>
        <taxon>Streptophyta</taxon>
        <taxon>Embryophyta</taxon>
        <taxon>Tracheophyta</taxon>
        <taxon>Spermatophyta</taxon>
        <taxon>Magnoliopsida</taxon>
        <taxon>eudicotyledons</taxon>
        <taxon>Gunneridae</taxon>
        <taxon>Pentapetalae</taxon>
        <taxon>asterids</taxon>
        <taxon>lamiids</taxon>
        <taxon>Solanales</taxon>
        <taxon>Solanaceae</taxon>
        <taxon>Solanoideae</taxon>
        <taxon>Solaneae</taxon>
        <taxon>Solanum</taxon>
    </lineage>
</organism>
<dbReference type="Proteomes" id="UP000824120">
    <property type="component" value="Chromosome 8"/>
</dbReference>
<protein>
    <submittedName>
        <fullName evidence="1">Uncharacterized protein</fullName>
    </submittedName>
</protein>
<dbReference type="EMBL" id="JACXVP010000008">
    <property type="protein sequence ID" value="KAG5590307.1"/>
    <property type="molecule type" value="Genomic_DNA"/>
</dbReference>
<gene>
    <name evidence="1" type="ORF">H5410_040821</name>
</gene>
<accession>A0A9J5XPW2</accession>
<evidence type="ECO:0000313" key="1">
    <source>
        <dbReference type="EMBL" id="KAG5590307.1"/>
    </source>
</evidence>
<comment type="caution">
    <text evidence="1">The sequence shown here is derived from an EMBL/GenBank/DDBJ whole genome shotgun (WGS) entry which is preliminary data.</text>
</comment>
<reference evidence="1 2" key="1">
    <citation type="submission" date="2020-09" db="EMBL/GenBank/DDBJ databases">
        <title>De no assembly of potato wild relative species, Solanum commersonii.</title>
        <authorList>
            <person name="Cho K."/>
        </authorList>
    </citation>
    <scope>NUCLEOTIDE SEQUENCE [LARGE SCALE GENOMIC DNA]</scope>
    <source>
        <strain evidence="1">LZ3.2</strain>
        <tissue evidence="1">Leaf</tissue>
    </source>
</reference>
<evidence type="ECO:0000313" key="2">
    <source>
        <dbReference type="Proteomes" id="UP000824120"/>
    </source>
</evidence>
<sequence>MERRLLDLEPKCDLSSIWFDNWTQLGTLHYVKQRLSIGEVLMRFGIANEVLFCCGGDGALEPNCPFMNGYGSHQKYLLTGKEKVPMAHAYPHNLANDS</sequence>